<dbReference type="PANTHER" id="PTHR31286:SF99">
    <property type="entry name" value="DUF4283 DOMAIN-CONTAINING PROTEIN"/>
    <property type="match status" value="1"/>
</dbReference>
<name>A0A9Q0GBB8_9ROSI</name>
<evidence type="ECO:0008006" key="3">
    <source>
        <dbReference type="Google" id="ProtNLM"/>
    </source>
</evidence>
<gene>
    <name evidence="1" type="ORF">Tsubulata_033067</name>
</gene>
<sequence>MRVLTRGPWMILGLYLSVKRWRPNFNPSTHRVSSVVAWVRIPSLPAEHYHVGVLRLVCDQIGRTVQIDLCTQQTDRAQFARIVVELDLTKPLESRVCFEGFWYHIEYEDLPQICFECGMARHNMTICPSRAQATNMDTTTTRVTPNALQDLVNPTSHPSQPPPAPRAYGDVVNEPKYGKLMLVSWRKPQTQKAHGNGIDRRDPKLGSTAFRFDVLAVDEDAGIQTDAVESQTNAVVPKNPPVPT</sequence>
<dbReference type="Proteomes" id="UP001141552">
    <property type="component" value="Unassembled WGS sequence"/>
</dbReference>
<dbReference type="InterPro" id="IPR040256">
    <property type="entry name" value="At4g02000-like"/>
</dbReference>
<keyword evidence="2" id="KW-1185">Reference proteome</keyword>
<evidence type="ECO:0000313" key="2">
    <source>
        <dbReference type="Proteomes" id="UP001141552"/>
    </source>
</evidence>
<comment type="caution">
    <text evidence="1">The sequence shown here is derived from an EMBL/GenBank/DDBJ whole genome shotgun (WGS) entry which is preliminary data.</text>
</comment>
<organism evidence="1 2">
    <name type="scientific">Turnera subulata</name>
    <dbReference type="NCBI Taxonomy" id="218843"/>
    <lineage>
        <taxon>Eukaryota</taxon>
        <taxon>Viridiplantae</taxon>
        <taxon>Streptophyta</taxon>
        <taxon>Embryophyta</taxon>
        <taxon>Tracheophyta</taxon>
        <taxon>Spermatophyta</taxon>
        <taxon>Magnoliopsida</taxon>
        <taxon>eudicotyledons</taxon>
        <taxon>Gunneridae</taxon>
        <taxon>Pentapetalae</taxon>
        <taxon>rosids</taxon>
        <taxon>fabids</taxon>
        <taxon>Malpighiales</taxon>
        <taxon>Passifloraceae</taxon>
        <taxon>Turnera</taxon>
    </lineage>
</organism>
<dbReference type="OrthoDB" id="1001863at2759"/>
<reference evidence="1" key="1">
    <citation type="submission" date="2022-02" db="EMBL/GenBank/DDBJ databases">
        <authorList>
            <person name="Henning P.M."/>
            <person name="McCubbin A.G."/>
            <person name="Shore J.S."/>
        </authorList>
    </citation>
    <scope>NUCLEOTIDE SEQUENCE</scope>
    <source>
        <strain evidence="1">F60SS</strain>
        <tissue evidence="1">Leaves</tissue>
    </source>
</reference>
<proteinExistence type="predicted"/>
<reference evidence="1" key="2">
    <citation type="journal article" date="2023" name="Plants (Basel)">
        <title>Annotation of the Turnera subulata (Passifloraceae) Draft Genome Reveals the S-Locus Evolved after the Divergence of Turneroideae from Passifloroideae in a Stepwise Manner.</title>
        <authorList>
            <person name="Henning P.M."/>
            <person name="Roalson E.H."/>
            <person name="Mir W."/>
            <person name="McCubbin A.G."/>
            <person name="Shore J.S."/>
        </authorList>
    </citation>
    <scope>NUCLEOTIDE SEQUENCE</scope>
    <source>
        <strain evidence="1">F60SS</strain>
    </source>
</reference>
<dbReference type="EMBL" id="JAKUCV010001717">
    <property type="protein sequence ID" value="KAJ4845331.1"/>
    <property type="molecule type" value="Genomic_DNA"/>
</dbReference>
<evidence type="ECO:0000313" key="1">
    <source>
        <dbReference type="EMBL" id="KAJ4845331.1"/>
    </source>
</evidence>
<protein>
    <recommendedName>
        <fullName evidence="3">DUF4283 domain-containing protein</fullName>
    </recommendedName>
</protein>
<accession>A0A9Q0GBB8</accession>
<dbReference type="AlphaFoldDB" id="A0A9Q0GBB8"/>
<dbReference type="PANTHER" id="PTHR31286">
    <property type="entry name" value="GLYCINE-RICH CELL WALL STRUCTURAL PROTEIN 1.8-LIKE"/>
    <property type="match status" value="1"/>
</dbReference>